<evidence type="ECO:0000256" key="1">
    <source>
        <dbReference type="SAM" id="Phobius"/>
    </source>
</evidence>
<dbReference type="EMBL" id="NJBA01000009">
    <property type="protein sequence ID" value="OWP48386.1"/>
    <property type="molecule type" value="Genomic_DNA"/>
</dbReference>
<evidence type="ECO:0000313" key="2">
    <source>
        <dbReference type="EMBL" id="OWP48386.1"/>
    </source>
</evidence>
<organism evidence="2 3">
    <name type="scientific">Pseudomonas nitroreducens</name>
    <dbReference type="NCBI Taxonomy" id="46680"/>
    <lineage>
        <taxon>Bacteria</taxon>
        <taxon>Pseudomonadati</taxon>
        <taxon>Pseudomonadota</taxon>
        <taxon>Gammaproteobacteria</taxon>
        <taxon>Pseudomonadales</taxon>
        <taxon>Pseudomonadaceae</taxon>
        <taxon>Pseudomonas</taxon>
    </lineage>
</organism>
<keyword evidence="1" id="KW-0812">Transmembrane</keyword>
<protein>
    <submittedName>
        <fullName evidence="2">Uncharacterized protein</fullName>
    </submittedName>
</protein>
<keyword evidence="1" id="KW-1133">Transmembrane helix</keyword>
<name>A0A246F5C1_PSENT</name>
<feature type="transmembrane region" description="Helical" evidence="1">
    <location>
        <begin position="44"/>
        <end position="63"/>
    </location>
</feature>
<comment type="caution">
    <text evidence="2">The sequence shown here is derived from an EMBL/GenBank/DDBJ whole genome shotgun (WGS) entry which is preliminary data.</text>
</comment>
<feature type="transmembrane region" description="Helical" evidence="1">
    <location>
        <begin position="70"/>
        <end position="90"/>
    </location>
</feature>
<dbReference type="RefSeq" id="WP_088420961.1">
    <property type="nucleotide sequence ID" value="NZ_NJBA01000009.1"/>
</dbReference>
<keyword evidence="1" id="KW-0472">Membrane</keyword>
<proteinExistence type="predicted"/>
<sequence>MQNSTVLRFLPWLAMALTLGSLAGWQIGDTIGLNGNRWFAEPEFTFEILVALSGILCGALLSYSSERGMAWRSAGVLAGTCFIVAILAYCRHSLGVPFPEQDLLAYARQFVLQTFGIWISPVFGAALVSLLRVILR</sequence>
<evidence type="ECO:0000313" key="3">
    <source>
        <dbReference type="Proteomes" id="UP000198145"/>
    </source>
</evidence>
<feature type="transmembrane region" description="Helical" evidence="1">
    <location>
        <begin position="110"/>
        <end position="135"/>
    </location>
</feature>
<accession>A0A246F5C1</accession>
<gene>
    <name evidence="2" type="ORF">CEG18_23625</name>
</gene>
<dbReference type="AlphaFoldDB" id="A0A246F5C1"/>
<reference evidence="2 3" key="1">
    <citation type="submission" date="2017-06" db="EMBL/GenBank/DDBJ databases">
        <title>Draft genome of Pseudomonas nitroreducens DF05.</title>
        <authorList>
            <person name="Iyer R."/>
        </authorList>
    </citation>
    <scope>NUCLEOTIDE SEQUENCE [LARGE SCALE GENOMIC DNA]</scope>
    <source>
        <strain evidence="2 3">DF05</strain>
    </source>
</reference>
<dbReference type="Proteomes" id="UP000198145">
    <property type="component" value="Unassembled WGS sequence"/>
</dbReference>